<sequence length="149" mass="16658">MKSGTGRSKRFLADILILAVVFAAFFVLVKVVGSHTLCWFRTMTGLPCAGCGMTSAAKALLRGDIVQSLQFHAFLLPVAGVVLIFLLRNRVAFCGRLHRSRLFYPVFLGLFVLYFIVRMILYFPSGPYPMTCSKPSVISRIYEKLTGRQ</sequence>
<comment type="caution">
    <text evidence="2">The sequence shown here is derived from an EMBL/GenBank/DDBJ whole genome shotgun (WGS) entry which is preliminary data.</text>
</comment>
<feature type="transmembrane region" description="Helical" evidence="1">
    <location>
        <begin position="69"/>
        <end position="87"/>
    </location>
</feature>
<feature type="transmembrane region" description="Helical" evidence="1">
    <location>
        <begin position="12"/>
        <end position="33"/>
    </location>
</feature>
<evidence type="ECO:0008006" key="3">
    <source>
        <dbReference type="Google" id="ProtNLM"/>
    </source>
</evidence>
<proteinExistence type="predicted"/>
<reference evidence="2" key="1">
    <citation type="submission" date="2019-08" db="EMBL/GenBank/DDBJ databases">
        <authorList>
            <person name="Kucharzyk K."/>
            <person name="Murdoch R.W."/>
            <person name="Higgins S."/>
            <person name="Loffler F."/>
        </authorList>
    </citation>
    <scope>NUCLEOTIDE SEQUENCE</scope>
</reference>
<dbReference type="AlphaFoldDB" id="A0A645CV69"/>
<gene>
    <name evidence="2" type="ORF">SDC9_127825</name>
</gene>
<protein>
    <recommendedName>
        <fullName evidence="3">DUF2752 domain-containing protein</fullName>
    </recommendedName>
</protein>
<organism evidence="2">
    <name type="scientific">bioreactor metagenome</name>
    <dbReference type="NCBI Taxonomy" id="1076179"/>
    <lineage>
        <taxon>unclassified sequences</taxon>
        <taxon>metagenomes</taxon>
        <taxon>ecological metagenomes</taxon>
    </lineage>
</organism>
<accession>A0A645CV69</accession>
<feature type="transmembrane region" description="Helical" evidence="1">
    <location>
        <begin position="102"/>
        <end position="121"/>
    </location>
</feature>
<dbReference type="Pfam" id="PF10825">
    <property type="entry name" value="DUF2752"/>
    <property type="match status" value="1"/>
</dbReference>
<dbReference type="InterPro" id="IPR021215">
    <property type="entry name" value="DUF2752"/>
</dbReference>
<name>A0A645CV69_9ZZZZ</name>
<keyword evidence="1" id="KW-0472">Membrane</keyword>
<evidence type="ECO:0000313" key="2">
    <source>
        <dbReference type="EMBL" id="MPM80775.1"/>
    </source>
</evidence>
<keyword evidence="1" id="KW-1133">Transmembrane helix</keyword>
<keyword evidence="1" id="KW-0812">Transmembrane</keyword>
<dbReference type="EMBL" id="VSSQ01030297">
    <property type="protein sequence ID" value="MPM80775.1"/>
    <property type="molecule type" value="Genomic_DNA"/>
</dbReference>
<evidence type="ECO:0000256" key="1">
    <source>
        <dbReference type="SAM" id="Phobius"/>
    </source>
</evidence>